<evidence type="ECO:0000313" key="3">
    <source>
        <dbReference type="Proteomes" id="UP000765509"/>
    </source>
</evidence>
<keyword evidence="3" id="KW-1185">Reference proteome</keyword>
<name>A0A9Q3KTD7_9BASI</name>
<comment type="caution">
    <text evidence="2">The sequence shown here is derived from an EMBL/GenBank/DDBJ whole genome shotgun (WGS) entry which is preliminary data.</text>
</comment>
<dbReference type="EMBL" id="AVOT02123310">
    <property type="protein sequence ID" value="MBW0586231.1"/>
    <property type="molecule type" value="Genomic_DNA"/>
</dbReference>
<gene>
    <name evidence="2" type="ORF">O181_125946</name>
</gene>
<evidence type="ECO:0000256" key="1">
    <source>
        <dbReference type="SAM" id="MobiDB-lite"/>
    </source>
</evidence>
<dbReference type="AlphaFoldDB" id="A0A9Q3KTD7"/>
<accession>A0A9Q3KTD7</accession>
<proteinExistence type="predicted"/>
<dbReference type="Proteomes" id="UP000765509">
    <property type="component" value="Unassembled WGS sequence"/>
</dbReference>
<feature type="compositionally biased region" description="Polar residues" evidence="1">
    <location>
        <begin position="1"/>
        <end position="10"/>
    </location>
</feature>
<evidence type="ECO:0000313" key="2">
    <source>
        <dbReference type="EMBL" id="MBW0586231.1"/>
    </source>
</evidence>
<reference evidence="2" key="1">
    <citation type="submission" date="2021-03" db="EMBL/GenBank/DDBJ databases">
        <title>Draft genome sequence of rust myrtle Austropuccinia psidii MF-1, a brazilian biotype.</title>
        <authorList>
            <person name="Quecine M.C."/>
            <person name="Pachon D.M.R."/>
            <person name="Bonatelli M.L."/>
            <person name="Correr F.H."/>
            <person name="Franceschini L.M."/>
            <person name="Leite T.F."/>
            <person name="Margarido G.R.A."/>
            <person name="Almeida C.A."/>
            <person name="Ferrarezi J.A."/>
            <person name="Labate C.A."/>
        </authorList>
    </citation>
    <scope>NUCLEOTIDE SEQUENCE</scope>
    <source>
        <strain evidence="2">MF-1</strain>
    </source>
</reference>
<organism evidence="2 3">
    <name type="scientific">Austropuccinia psidii MF-1</name>
    <dbReference type="NCBI Taxonomy" id="1389203"/>
    <lineage>
        <taxon>Eukaryota</taxon>
        <taxon>Fungi</taxon>
        <taxon>Dikarya</taxon>
        <taxon>Basidiomycota</taxon>
        <taxon>Pucciniomycotina</taxon>
        <taxon>Pucciniomycetes</taxon>
        <taxon>Pucciniales</taxon>
        <taxon>Sphaerophragmiaceae</taxon>
        <taxon>Austropuccinia</taxon>
    </lineage>
</organism>
<protein>
    <submittedName>
        <fullName evidence="2">Uncharacterized protein</fullName>
    </submittedName>
</protein>
<sequence>MESGDFPQTKNGKDNETSNTEIQVQTEYIGNENGWLPSECGDYLQRNPIENLNQDVRNHSANQEGPRIRANCPTPSQFGQPNSLGQASSMSAGTTRQDQNFMNNMNKNLQNVLSPLILMLQKSQDHVEERDQMQRSRDDERQMLMCEKEEEQRPCKTQIRTEKKRRNDQMNIYMMAMISKMTGVPLDDPPADLRMGE</sequence>
<feature type="region of interest" description="Disordered" evidence="1">
    <location>
        <begin position="1"/>
        <end position="20"/>
    </location>
</feature>